<reference evidence="2" key="1">
    <citation type="journal article" date="2009" name="Science">
        <title>The B73 maize genome: complexity, diversity, and dynamics.</title>
        <authorList>
            <person name="Schnable P.S."/>
            <person name="Ware D."/>
            <person name="Fulton R.S."/>
            <person name="Stein J.C."/>
            <person name="Wei F."/>
            <person name="Pasternak S."/>
            <person name="Liang C."/>
            <person name="Zhang J."/>
            <person name="Fulton L."/>
            <person name="Graves T.A."/>
            <person name="Minx P."/>
            <person name="Reily A.D."/>
            <person name="Courtney L."/>
            <person name="Kruchowski S.S."/>
            <person name="Tomlinson C."/>
            <person name="Strong C."/>
            <person name="Delehaunty K."/>
            <person name="Fronick C."/>
            <person name="Courtney B."/>
            <person name="Rock S.M."/>
            <person name="Belter E."/>
            <person name="Du F."/>
            <person name="Kim K."/>
            <person name="Abbott R.M."/>
            <person name="Cotton M."/>
            <person name="Levy A."/>
            <person name="Marchetto P."/>
            <person name="Ochoa K."/>
            <person name="Jackson S.M."/>
            <person name="Gillam B."/>
            <person name="Chen W."/>
            <person name="Yan L."/>
            <person name="Higginbotham J."/>
            <person name="Cardenas M."/>
            <person name="Waligorski J."/>
            <person name="Applebaum E."/>
            <person name="Phelps L."/>
            <person name="Falcone J."/>
            <person name="Kanchi K."/>
            <person name="Thane T."/>
            <person name="Scimone A."/>
            <person name="Thane N."/>
            <person name="Henke J."/>
            <person name="Wang T."/>
            <person name="Ruppert J."/>
            <person name="Shah N."/>
            <person name="Rotter K."/>
            <person name="Hodges J."/>
            <person name="Ingenthron E."/>
            <person name="Cordes M."/>
            <person name="Kohlberg S."/>
            <person name="Sgro J."/>
            <person name="Delgado B."/>
            <person name="Mead K."/>
            <person name="Chinwalla A."/>
            <person name="Leonard S."/>
            <person name="Crouse K."/>
            <person name="Collura K."/>
            <person name="Kudrna D."/>
            <person name="Currie J."/>
            <person name="He R."/>
            <person name="Angelova A."/>
            <person name="Rajasekar S."/>
            <person name="Mueller T."/>
            <person name="Lomeli R."/>
            <person name="Scara G."/>
            <person name="Ko A."/>
            <person name="Delaney K."/>
            <person name="Wissotski M."/>
            <person name="Lopez G."/>
            <person name="Campos D."/>
            <person name="Braidotti M."/>
            <person name="Ashley E."/>
            <person name="Golser W."/>
            <person name="Kim H."/>
            <person name="Lee S."/>
            <person name="Lin J."/>
            <person name="Dujmic Z."/>
            <person name="Kim W."/>
            <person name="Talag J."/>
            <person name="Zuccolo A."/>
            <person name="Fan C."/>
            <person name="Sebastian A."/>
            <person name="Kramer M."/>
            <person name="Spiegel L."/>
            <person name="Nascimento L."/>
            <person name="Zutavern T."/>
            <person name="Miller B."/>
            <person name="Ambroise C."/>
            <person name="Muller S."/>
            <person name="Spooner W."/>
            <person name="Narechania A."/>
            <person name="Ren L."/>
            <person name="Wei S."/>
            <person name="Kumari S."/>
            <person name="Faga B."/>
            <person name="Levy M.J."/>
            <person name="McMahan L."/>
            <person name="Van Buren P."/>
            <person name="Vaughn M.W."/>
            <person name="Ying K."/>
            <person name="Yeh C.-T."/>
            <person name="Emrich S.J."/>
            <person name="Jia Y."/>
            <person name="Kalyanaraman A."/>
            <person name="Hsia A.-P."/>
            <person name="Barbazuk W.B."/>
            <person name="Baucom R.S."/>
            <person name="Brutnell T.P."/>
            <person name="Carpita N.C."/>
            <person name="Chaparro C."/>
            <person name="Chia J.-M."/>
            <person name="Deragon J.-M."/>
            <person name="Estill J.C."/>
            <person name="Fu Y."/>
            <person name="Jeddeloh J.A."/>
            <person name="Han Y."/>
            <person name="Lee H."/>
            <person name="Li P."/>
            <person name="Lisch D.R."/>
            <person name="Liu S."/>
            <person name="Liu Z."/>
            <person name="Nagel D.H."/>
            <person name="McCann M.C."/>
            <person name="SanMiguel P."/>
            <person name="Myers A.M."/>
            <person name="Nettleton D."/>
            <person name="Nguyen J."/>
            <person name="Penning B.W."/>
            <person name="Ponnala L."/>
            <person name="Schneider K.L."/>
            <person name="Schwartz D.C."/>
            <person name="Sharma A."/>
            <person name="Soderlund C."/>
            <person name="Springer N.M."/>
            <person name="Sun Q."/>
            <person name="Wang H."/>
            <person name="Waterman M."/>
            <person name="Westerman R."/>
            <person name="Wolfgruber T.K."/>
            <person name="Yang L."/>
            <person name="Yu Y."/>
            <person name="Zhang L."/>
            <person name="Zhou S."/>
            <person name="Zhu Q."/>
            <person name="Bennetzen J.L."/>
            <person name="Dawe R.K."/>
            <person name="Jiang J."/>
            <person name="Jiang N."/>
            <person name="Presting G.G."/>
            <person name="Wessler S.R."/>
            <person name="Aluru S."/>
            <person name="Martienssen R.A."/>
            <person name="Clifton S.W."/>
            <person name="McCombie W.R."/>
            <person name="Wing R.A."/>
            <person name="Wilson R.K."/>
        </authorList>
    </citation>
    <scope>NUCLEOTIDE SEQUENCE [LARGE SCALE GENOMIC DNA]</scope>
    <source>
        <strain evidence="2">cv. B73</strain>
    </source>
</reference>
<evidence type="ECO:0000313" key="1">
    <source>
        <dbReference type="EnsemblPlants" id="Zm00001eb213460_P001"/>
    </source>
</evidence>
<accession>A0A804P7G9</accession>
<dbReference type="Gramene" id="Zm00001eb213460_T001">
    <property type="protein sequence ID" value="Zm00001eb213460_P001"/>
    <property type="gene ID" value="Zm00001eb213460"/>
</dbReference>
<dbReference type="EnsemblPlants" id="Zm00001eb213460_T001">
    <property type="protein sequence ID" value="Zm00001eb213460_P001"/>
    <property type="gene ID" value="Zm00001eb213460"/>
</dbReference>
<organism evidence="1 2">
    <name type="scientific">Zea mays</name>
    <name type="common">Maize</name>
    <dbReference type="NCBI Taxonomy" id="4577"/>
    <lineage>
        <taxon>Eukaryota</taxon>
        <taxon>Viridiplantae</taxon>
        <taxon>Streptophyta</taxon>
        <taxon>Embryophyta</taxon>
        <taxon>Tracheophyta</taxon>
        <taxon>Spermatophyta</taxon>
        <taxon>Magnoliopsida</taxon>
        <taxon>Liliopsida</taxon>
        <taxon>Poales</taxon>
        <taxon>Poaceae</taxon>
        <taxon>PACMAD clade</taxon>
        <taxon>Panicoideae</taxon>
        <taxon>Andropogonodae</taxon>
        <taxon>Andropogoneae</taxon>
        <taxon>Tripsacinae</taxon>
        <taxon>Zea</taxon>
    </lineage>
</organism>
<dbReference type="InParanoid" id="A0A804P7G9"/>
<sequence length="96" mass="10198">MGASTAMGALEQAHLAAVASACDDDEQNDYIDMLSGDTAVTGLHRGANGARWCWGLMRTAAMRACAGHSSMSPRPSAMAPEVQRSHYFQLSNFPLP</sequence>
<dbReference type="AlphaFoldDB" id="A0A804P7G9"/>
<reference evidence="1" key="3">
    <citation type="submission" date="2021-05" db="UniProtKB">
        <authorList>
            <consortium name="EnsemblPlants"/>
        </authorList>
    </citation>
    <scope>IDENTIFICATION</scope>
    <source>
        <strain evidence="1">cv. B73</strain>
    </source>
</reference>
<protein>
    <submittedName>
        <fullName evidence="1">Uncharacterized protein</fullName>
    </submittedName>
</protein>
<dbReference type="Proteomes" id="UP000007305">
    <property type="component" value="Chromosome 5"/>
</dbReference>
<evidence type="ECO:0000313" key="2">
    <source>
        <dbReference type="Proteomes" id="UP000007305"/>
    </source>
</evidence>
<reference evidence="1" key="2">
    <citation type="submission" date="2019-07" db="EMBL/GenBank/DDBJ databases">
        <authorList>
            <person name="Seetharam A."/>
            <person name="Woodhouse M."/>
            <person name="Cannon E."/>
        </authorList>
    </citation>
    <scope>NUCLEOTIDE SEQUENCE [LARGE SCALE GENOMIC DNA]</scope>
    <source>
        <strain evidence="1">cv. B73</strain>
    </source>
</reference>
<name>A0A804P7G9_MAIZE</name>
<proteinExistence type="predicted"/>
<keyword evidence="2" id="KW-1185">Reference proteome</keyword>